<dbReference type="EMBL" id="BLYL01000014">
    <property type="protein sequence ID" value="GFO95135.1"/>
    <property type="molecule type" value="Genomic_DNA"/>
</dbReference>
<comment type="caution">
    <text evidence="1">The sequence shown here is derived from an EMBL/GenBank/DDBJ whole genome shotgun (WGS) entry which is preliminary data.</text>
</comment>
<proteinExistence type="predicted"/>
<gene>
    <name evidence="1" type="ORF">COEU31_21810</name>
</gene>
<dbReference type="RefSeq" id="WP_022215969.1">
    <property type="nucleotide sequence ID" value="NZ_BLYL01000014.1"/>
</dbReference>
<accession>A0AAI9NZI2</accession>
<dbReference type="Proteomes" id="UP000660047">
    <property type="component" value="Unassembled WGS sequence"/>
</dbReference>
<protein>
    <submittedName>
        <fullName evidence="1">Uncharacterized protein</fullName>
    </submittedName>
</protein>
<dbReference type="AlphaFoldDB" id="A0AAI9NZI2"/>
<sequence>MTDLNNAETQTDAPCSAINYCNLNGYELTAEEKIIFLSSYVSRIDNETVYQPATREFVQNFNVDAAISIINNYATADSFFRRMTGSFPYIKNSQRFSSPDIYFLLLELKLYINERRRVIAKNNSADTLSIIEQYKNRYSFNQSATQKMEALHSIKGFAHPSFFVPETVLYINENSILYVHSALRYIDMLLEYMQRNDNSIDYEIYSFFQNFKSMLFNNEHDTTPTYIIEQSRDYIYSILGNSKRKSKMTDICKYAAFVESLTELGNAISASNMKL</sequence>
<name>A0AAI9NZI2_9FIRM</name>
<organism evidence="1 2">
    <name type="scientific">Coprococcus eutactus</name>
    <dbReference type="NCBI Taxonomy" id="33043"/>
    <lineage>
        <taxon>Bacteria</taxon>
        <taxon>Bacillati</taxon>
        <taxon>Bacillota</taxon>
        <taxon>Clostridia</taxon>
        <taxon>Lachnospirales</taxon>
        <taxon>Lachnospiraceae</taxon>
        <taxon>Coprococcus</taxon>
    </lineage>
</organism>
<evidence type="ECO:0000313" key="1">
    <source>
        <dbReference type="EMBL" id="GFO95135.1"/>
    </source>
</evidence>
<evidence type="ECO:0000313" key="2">
    <source>
        <dbReference type="Proteomes" id="UP000660047"/>
    </source>
</evidence>
<reference evidence="1" key="1">
    <citation type="submission" date="2020-06" db="EMBL/GenBank/DDBJ databases">
        <title>Characterization of fructooligosaccharide metabolism and fructooligosaccharide-degrading enzymes in human commensal butyrate producers.</title>
        <authorList>
            <person name="Tanno H."/>
            <person name="Fujii T."/>
            <person name="Hirano K."/>
            <person name="Maeno S."/>
            <person name="Tonozuka T."/>
            <person name="Sakamoto M."/>
            <person name="Ohkuma M."/>
            <person name="Tochio T."/>
            <person name="Endo A."/>
        </authorList>
    </citation>
    <scope>NUCLEOTIDE SEQUENCE</scope>
    <source>
        <strain evidence="1">JCM 31265</strain>
    </source>
</reference>